<feature type="region of interest" description="Disordered" evidence="1">
    <location>
        <begin position="174"/>
        <end position="199"/>
    </location>
</feature>
<proteinExistence type="predicted"/>
<dbReference type="SUPFAM" id="SSF160519">
    <property type="entry name" value="BB2672-like"/>
    <property type="match status" value="1"/>
</dbReference>
<dbReference type="InterPro" id="IPR035936">
    <property type="entry name" value="BB2672"/>
</dbReference>
<dbReference type="InterPro" id="IPR009569">
    <property type="entry name" value="AA_synth_put"/>
</dbReference>
<comment type="caution">
    <text evidence="2">The sequence shown here is derived from an EMBL/GenBank/DDBJ whole genome shotgun (WGS) entry which is preliminary data.</text>
</comment>
<dbReference type="Pfam" id="PF06684">
    <property type="entry name" value="AA_synth"/>
    <property type="match status" value="1"/>
</dbReference>
<evidence type="ECO:0000313" key="2">
    <source>
        <dbReference type="EMBL" id="GAA4623388.1"/>
    </source>
</evidence>
<sequence length="199" mass="21116">MDPLIRKIVTMTEDVVAELGRPVDRITRRAVAAAVIRNPWHGRGYVADLQPEVRDVAPCLARALTGRLIDALGGADRVEAFGKAAIVGVDGETEHGSALIHTPYFGDVLRDAVDGTSIIAFAEQRAAPGAPLTVPLWHKTASATRSHYQTVEIRVGDAPRPDEIVVIAAASSGSRPNARIGDRTTDSAVEITELEGATP</sequence>
<accession>A0ABP8U7L9</accession>
<name>A0ABP8U7L9_9ACTN</name>
<evidence type="ECO:0000256" key="1">
    <source>
        <dbReference type="SAM" id="MobiDB-lite"/>
    </source>
</evidence>
<dbReference type="Gene3D" id="3.30.1330.110">
    <property type="entry name" value="BB2672"/>
    <property type="match status" value="1"/>
</dbReference>
<evidence type="ECO:0000313" key="3">
    <source>
        <dbReference type="Proteomes" id="UP001501442"/>
    </source>
</evidence>
<gene>
    <name evidence="2" type="ORF">GCM10023196_019380</name>
</gene>
<dbReference type="Proteomes" id="UP001501442">
    <property type="component" value="Unassembled WGS sequence"/>
</dbReference>
<dbReference type="RefSeq" id="WP_345430317.1">
    <property type="nucleotide sequence ID" value="NZ_BAABHK010000002.1"/>
</dbReference>
<protein>
    <submittedName>
        <fullName evidence="2">Amino acid synthesis family protein</fullName>
    </submittedName>
</protein>
<dbReference type="EMBL" id="BAABHK010000002">
    <property type="protein sequence ID" value="GAA4623388.1"/>
    <property type="molecule type" value="Genomic_DNA"/>
</dbReference>
<reference evidence="3" key="1">
    <citation type="journal article" date="2019" name="Int. J. Syst. Evol. Microbiol.">
        <title>The Global Catalogue of Microorganisms (GCM) 10K type strain sequencing project: providing services to taxonomists for standard genome sequencing and annotation.</title>
        <authorList>
            <consortium name="The Broad Institute Genomics Platform"/>
            <consortium name="The Broad Institute Genome Sequencing Center for Infectious Disease"/>
            <person name="Wu L."/>
            <person name="Ma J."/>
        </authorList>
    </citation>
    <scope>NUCLEOTIDE SEQUENCE [LARGE SCALE GENOMIC DNA]</scope>
    <source>
        <strain evidence="3">JCM 17939</strain>
    </source>
</reference>
<organism evidence="2 3">
    <name type="scientific">Actinoallomurus vinaceus</name>
    <dbReference type="NCBI Taxonomy" id="1080074"/>
    <lineage>
        <taxon>Bacteria</taxon>
        <taxon>Bacillati</taxon>
        <taxon>Actinomycetota</taxon>
        <taxon>Actinomycetes</taxon>
        <taxon>Streptosporangiales</taxon>
        <taxon>Thermomonosporaceae</taxon>
        <taxon>Actinoallomurus</taxon>
    </lineage>
</organism>
<keyword evidence="3" id="KW-1185">Reference proteome</keyword>